<keyword evidence="4" id="KW-1185">Reference proteome</keyword>
<dbReference type="InterPro" id="IPR011652">
    <property type="entry name" value="MORN_2"/>
</dbReference>
<evidence type="ECO:0000313" key="4">
    <source>
        <dbReference type="Proteomes" id="UP000192610"/>
    </source>
</evidence>
<dbReference type="AlphaFoldDB" id="A0A1V9F2Y0"/>
<dbReference type="PANTHER" id="PTHR46820:SF1">
    <property type="entry name" value="HISTONE-LYSINE N-METHYLTRANSFERASE SETD7"/>
    <property type="match status" value="1"/>
</dbReference>
<dbReference type="Pfam" id="PF07661">
    <property type="entry name" value="MORN_2"/>
    <property type="match status" value="8"/>
</dbReference>
<dbReference type="Gene3D" id="2.20.110.10">
    <property type="entry name" value="Histone H3 K4-specific methyltransferase SET7/9 N-terminal domain"/>
    <property type="match status" value="3"/>
</dbReference>
<dbReference type="STRING" id="354355.SAMN05660816_05313"/>
<accession>A0A1V9F2Y0</accession>
<dbReference type="RefSeq" id="WP_081198095.1">
    <property type="nucleotide sequence ID" value="NZ_FOCZ01000012.1"/>
</dbReference>
<dbReference type="Gene3D" id="3.90.930.1">
    <property type="match status" value="4"/>
</dbReference>
<dbReference type="SMART" id="SM00028">
    <property type="entry name" value="TPR"/>
    <property type="match status" value="4"/>
</dbReference>
<dbReference type="GO" id="GO:0005694">
    <property type="term" value="C:chromosome"/>
    <property type="evidence" value="ECO:0007669"/>
    <property type="project" value="TreeGrafter"/>
</dbReference>
<gene>
    <name evidence="3" type="ORF">A4H97_25195</name>
</gene>
<evidence type="ECO:0000313" key="3">
    <source>
        <dbReference type="EMBL" id="OQP52622.1"/>
    </source>
</evidence>
<evidence type="ECO:0000256" key="1">
    <source>
        <dbReference type="PROSITE-ProRule" id="PRU00339"/>
    </source>
</evidence>
<keyword evidence="1" id="KW-0802">TPR repeat</keyword>
<dbReference type="PANTHER" id="PTHR46820">
    <property type="entry name" value="HISTONE-LYSINE N-METHYLTRANSFERASE SETD7"/>
    <property type="match status" value="1"/>
</dbReference>
<dbReference type="EMBL" id="LVXG01000008">
    <property type="protein sequence ID" value="OQP52622.1"/>
    <property type="molecule type" value="Genomic_DNA"/>
</dbReference>
<reference evidence="4" key="1">
    <citation type="submission" date="2016-04" db="EMBL/GenBank/DDBJ databases">
        <authorList>
            <person name="Chen L."/>
            <person name="Zhuang W."/>
            <person name="Wang G."/>
        </authorList>
    </citation>
    <scope>NUCLEOTIDE SEQUENCE [LARGE SCALE GENOMIC DNA]</scope>
    <source>
        <strain evidence="4">17621</strain>
    </source>
</reference>
<dbReference type="Proteomes" id="UP000192610">
    <property type="component" value="Unassembled WGS sequence"/>
</dbReference>
<dbReference type="SUPFAM" id="SSF48452">
    <property type="entry name" value="TPR-like"/>
    <property type="match status" value="1"/>
</dbReference>
<sequence>MNRHVTPLITALCFACLYATAQENNPLINSAEAISAGVKLYDNGQYKEALKEYERVKVGDTNYVWALYEMALTCTVDSQYTRGIQVCQEALSLPTERERSPDLLTQYGNLLDYDNQQERALRIFDSALAVYPAYAGLYISKGTTLIRMKKYKEAEQVFKQVLLINPYSAAAHFKLGICALNQGNIVGAYLSLLGNVVMDPGNHYSGNVVTMLDDIAKAKDYVVELVNNRKEEPSANFRFIEQIVLSKIALDNNYKSIIELTDPIAKQLQVICEKLSYDENDNDFYMQFYAPFYQKVFEEKKFDKLVYYAFSGVNSSVIKDFNRKHKKDIEAFVTETVEYLKPIRATRELSLAKRDAKGSCYYFEGGQLIGKGASPDNGNTLTGPWEYYFASGNKKSAGVYNEKGEKEGVWKYYYFTGQLRGEEIYRNGKQEGKETYYYENGNISSTAEYKDGEINGERITYYKNGALRTVEQQENGKLKGNRKVYTQNGLLQSAAMYANDKKSGAFKTYFANGQVELEGSYADDKLSGPYKAYYEDGVVSMEAQYDQDNAVGEIKKFFENGKPKSIETYNNGVLEGEYASWYNNGQVNTKYINKKGKLNGDVQYFDKDGKMYSIFTFDNDLLKAARYFDKTGKQISISEASKGRLNLLSYVPNGTKSALSPYNEKGMMEGTQVYYYGSGKEKETNTYANGELNGESVSYYPGEQKKVTVNYTQGKKDGYYIARYIHGGRQEEGWYKDNEPEGEWFSYNEAGNLTARTNFLNDEMNGLKTEYWPNGKKLVEYLYDRGVLLAMTQYDTTGRVLNQVNLKNGTGKMTTLNVNGKLYSECTYQYGSLEGAYKYYYFDGSNLAVQYFKKGLRDSLYRDFYFGGNIAKEGMYKMGNKAGAWKYYWENGNVSRVDEYKAGQLHGKQTFYTMDGKKDAEMDYENGSRQGFYRKYSSEGVVLYQMRYEEDEPVGYSYRGNNNELVPEIPMTAGNGRFRPLFPNGNAAIDVLYVDGQTNGTYKFYYDNGKLLRERNENYGYIEGVLKEFYADGAQHYVYNYLHNNLHGTTREYNAKGILVEEGNYYNGDYHGETRYFDDNGKLKEVRTYYYGQLLSIK</sequence>
<protein>
    <submittedName>
        <fullName evidence="3">Uncharacterized protein</fullName>
    </submittedName>
</protein>
<dbReference type="GO" id="GO:0003682">
    <property type="term" value="F:chromatin binding"/>
    <property type="evidence" value="ECO:0007669"/>
    <property type="project" value="TreeGrafter"/>
</dbReference>
<dbReference type="SUPFAM" id="SSF82185">
    <property type="entry name" value="Histone H3 K4-specific methyltransferase SET7/9 N-terminal domain"/>
    <property type="match status" value="5"/>
</dbReference>
<organism evidence="3 4">
    <name type="scientific">Niastella yeongjuensis</name>
    <dbReference type="NCBI Taxonomy" id="354355"/>
    <lineage>
        <taxon>Bacteria</taxon>
        <taxon>Pseudomonadati</taxon>
        <taxon>Bacteroidota</taxon>
        <taxon>Chitinophagia</taxon>
        <taxon>Chitinophagales</taxon>
        <taxon>Chitinophagaceae</taxon>
        <taxon>Niastella</taxon>
    </lineage>
</organism>
<dbReference type="InterPro" id="IPR019734">
    <property type="entry name" value="TPR_rpt"/>
</dbReference>
<keyword evidence="2" id="KW-0732">Signal</keyword>
<feature type="repeat" description="TPR" evidence="1">
    <location>
        <begin position="135"/>
        <end position="168"/>
    </location>
</feature>
<dbReference type="PROSITE" id="PS50005">
    <property type="entry name" value="TPR"/>
    <property type="match status" value="1"/>
</dbReference>
<proteinExistence type="predicted"/>
<dbReference type="GO" id="GO:0070828">
    <property type="term" value="P:heterochromatin organization"/>
    <property type="evidence" value="ECO:0007669"/>
    <property type="project" value="TreeGrafter"/>
</dbReference>
<evidence type="ECO:0000256" key="2">
    <source>
        <dbReference type="SAM" id="SignalP"/>
    </source>
</evidence>
<feature type="signal peptide" evidence="2">
    <location>
        <begin position="1"/>
        <end position="21"/>
    </location>
</feature>
<feature type="chain" id="PRO_5010731628" evidence="2">
    <location>
        <begin position="22"/>
        <end position="1098"/>
    </location>
</feature>
<name>A0A1V9F2Y0_9BACT</name>
<dbReference type="Gene3D" id="1.25.40.10">
    <property type="entry name" value="Tetratricopeptide repeat domain"/>
    <property type="match status" value="2"/>
</dbReference>
<dbReference type="InterPro" id="IPR011990">
    <property type="entry name" value="TPR-like_helical_dom_sf"/>
</dbReference>
<dbReference type="OrthoDB" id="7342920at2"/>
<comment type="caution">
    <text evidence="3">The sequence shown here is derived from an EMBL/GenBank/DDBJ whole genome shotgun (WGS) entry which is preliminary data.</text>
</comment>